<protein>
    <submittedName>
        <fullName evidence="1">Uncharacterized protein</fullName>
    </submittedName>
</protein>
<dbReference type="Proteomes" id="UP000008021">
    <property type="component" value="Chromosome 2"/>
</dbReference>
<proteinExistence type="predicted"/>
<dbReference type="Gramene" id="OMERI02G05210.1">
    <property type="protein sequence ID" value="OMERI02G05210.1"/>
    <property type="gene ID" value="OMERI02G05210"/>
</dbReference>
<reference evidence="1" key="2">
    <citation type="submission" date="2018-05" db="EMBL/GenBank/DDBJ databases">
        <title>OmerRS3 (Oryza meridionalis Reference Sequence Version 3).</title>
        <authorList>
            <person name="Zhang J."/>
            <person name="Kudrna D."/>
            <person name="Lee S."/>
            <person name="Talag J."/>
            <person name="Welchert J."/>
            <person name="Wing R.A."/>
        </authorList>
    </citation>
    <scope>NUCLEOTIDE SEQUENCE [LARGE SCALE GENOMIC DNA]</scope>
    <source>
        <strain evidence="1">cv. OR44</strain>
    </source>
</reference>
<name>A0A0E0CFV8_9ORYZ</name>
<evidence type="ECO:0000313" key="1">
    <source>
        <dbReference type="EnsemblPlants" id="OMERI02G05210.1"/>
    </source>
</evidence>
<organism evidence="1">
    <name type="scientific">Oryza meridionalis</name>
    <dbReference type="NCBI Taxonomy" id="40149"/>
    <lineage>
        <taxon>Eukaryota</taxon>
        <taxon>Viridiplantae</taxon>
        <taxon>Streptophyta</taxon>
        <taxon>Embryophyta</taxon>
        <taxon>Tracheophyta</taxon>
        <taxon>Spermatophyta</taxon>
        <taxon>Magnoliopsida</taxon>
        <taxon>Liliopsida</taxon>
        <taxon>Poales</taxon>
        <taxon>Poaceae</taxon>
        <taxon>BOP clade</taxon>
        <taxon>Oryzoideae</taxon>
        <taxon>Oryzeae</taxon>
        <taxon>Oryzinae</taxon>
        <taxon>Oryza</taxon>
    </lineage>
</organism>
<evidence type="ECO:0000313" key="2">
    <source>
        <dbReference type="Proteomes" id="UP000008021"/>
    </source>
</evidence>
<sequence>MELYNIQSVSHQNQD</sequence>
<dbReference type="EnsemblPlants" id="OMERI02G05210.1">
    <property type="protein sequence ID" value="OMERI02G05210.1"/>
    <property type="gene ID" value="OMERI02G05210"/>
</dbReference>
<keyword evidence="2" id="KW-1185">Reference proteome</keyword>
<dbReference type="HOGENOM" id="CLU_3434281_0_0_1"/>
<reference evidence="1" key="1">
    <citation type="submission" date="2015-04" db="UniProtKB">
        <authorList>
            <consortium name="EnsemblPlants"/>
        </authorList>
    </citation>
    <scope>IDENTIFICATION</scope>
</reference>
<accession>A0A0E0CFV8</accession>